<evidence type="ECO:0000256" key="1">
    <source>
        <dbReference type="ARBA" id="ARBA00005964"/>
    </source>
</evidence>
<feature type="signal peptide" evidence="6">
    <location>
        <begin position="1"/>
        <end position="19"/>
    </location>
</feature>
<comment type="similarity">
    <text evidence="1 6">Belongs to the type-B carboxylesterase/lipase family.</text>
</comment>
<dbReference type="InterPro" id="IPR050309">
    <property type="entry name" value="Type-B_Carboxylest/Lipase"/>
</dbReference>
<dbReference type="PROSITE" id="PS00122">
    <property type="entry name" value="CARBOXYLESTERASE_B_1"/>
    <property type="match status" value="1"/>
</dbReference>
<feature type="domain" description="Carboxylesterase type B" evidence="7">
    <location>
        <begin position="20"/>
        <end position="540"/>
    </location>
</feature>
<keyword evidence="4" id="KW-1015">Disulfide bond</keyword>
<dbReference type="EC" id="3.1.1.-" evidence="6"/>
<dbReference type="Pfam" id="PF00135">
    <property type="entry name" value="COesterase"/>
    <property type="match status" value="1"/>
</dbReference>
<keyword evidence="6" id="KW-0732">Signal</keyword>
<dbReference type="GO" id="GO:0052689">
    <property type="term" value="F:carboxylic ester hydrolase activity"/>
    <property type="evidence" value="ECO:0007669"/>
    <property type="project" value="UniProtKB-KW"/>
</dbReference>
<proteinExistence type="evidence at transcript level"/>
<evidence type="ECO:0000313" key="8">
    <source>
        <dbReference type="EMBL" id="UXP71981.1"/>
    </source>
</evidence>
<keyword evidence="3 6" id="KW-0378">Hydrolase</keyword>
<dbReference type="InterPro" id="IPR019819">
    <property type="entry name" value="Carboxylesterase_B_CS"/>
</dbReference>
<reference evidence="8" key="1">
    <citation type="journal article" date="2022" name="Insect Sci.">
        <title>Genome-wide identification, classification, and expression profiling of serine esterases and other esterase-related proteins in the tobacco hornworm, Manduca sexta.</title>
        <authorList>
            <person name="Miao Z."/>
            <person name="Xiong C."/>
            <person name="Cao X."/>
            <person name="Shan T."/>
            <person name="Jin Q."/>
            <person name="Jiang H."/>
        </authorList>
    </citation>
    <scope>NUCLEOTIDE SEQUENCE</scope>
    <source>
        <strain evidence="8">AE24</strain>
    </source>
</reference>
<dbReference type="InterPro" id="IPR019826">
    <property type="entry name" value="Carboxylesterase_B_AS"/>
</dbReference>
<dbReference type="InterPro" id="IPR029058">
    <property type="entry name" value="AB_hydrolase_fold"/>
</dbReference>
<dbReference type="InterPro" id="IPR002018">
    <property type="entry name" value="CarbesteraseB"/>
</dbReference>
<accession>A0A977T6T8</accession>
<organism evidence="8">
    <name type="scientific">Manduca sexta</name>
    <name type="common">Tobacco hawkmoth</name>
    <name type="synonym">Tobacco hornworm</name>
    <dbReference type="NCBI Taxonomy" id="7130"/>
    <lineage>
        <taxon>Eukaryota</taxon>
        <taxon>Metazoa</taxon>
        <taxon>Ecdysozoa</taxon>
        <taxon>Arthropoda</taxon>
        <taxon>Hexapoda</taxon>
        <taxon>Insecta</taxon>
        <taxon>Pterygota</taxon>
        <taxon>Neoptera</taxon>
        <taxon>Endopterygota</taxon>
        <taxon>Lepidoptera</taxon>
        <taxon>Glossata</taxon>
        <taxon>Ditrysia</taxon>
        <taxon>Bombycoidea</taxon>
        <taxon>Sphingidae</taxon>
        <taxon>Sphinginae</taxon>
        <taxon>Sphingini</taxon>
        <taxon>Manduca</taxon>
    </lineage>
</organism>
<keyword evidence="2" id="KW-0719">Serine esterase</keyword>
<evidence type="ECO:0000256" key="3">
    <source>
        <dbReference type="ARBA" id="ARBA00022801"/>
    </source>
</evidence>
<dbReference type="SUPFAM" id="SSF53474">
    <property type="entry name" value="alpha/beta-Hydrolases"/>
    <property type="match status" value="1"/>
</dbReference>
<dbReference type="Gene3D" id="3.40.50.1820">
    <property type="entry name" value="alpha/beta hydrolase"/>
    <property type="match status" value="1"/>
</dbReference>
<evidence type="ECO:0000259" key="7">
    <source>
        <dbReference type="Pfam" id="PF00135"/>
    </source>
</evidence>
<evidence type="ECO:0000256" key="5">
    <source>
        <dbReference type="ARBA" id="ARBA00023180"/>
    </source>
</evidence>
<keyword evidence="5" id="KW-0325">Glycoprotein</keyword>
<dbReference type="AlphaFoldDB" id="A0A977T6T8"/>
<dbReference type="EMBL" id="ON929199">
    <property type="protein sequence ID" value="UXP71981.1"/>
    <property type="molecule type" value="mRNA"/>
</dbReference>
<evidence type="ECO:0000256" key="2">
    <source>
        <dbReference type="ARBA" id="ARBA00022487"/>
    </source>
</evidence>
<evidence type="ECO:0000256" key="6">
    <source>
        <dbReference type="RuleBase" id="RU361235"/>
    </source>
</evidence>
<sequence length="554" mass="62158">MTLRSCVYVFLLCLVQSNAVQVKIREGRLQGSVRQTQALNKTYYSFQGIPYAKPPVGNLRFMPPQPADRWTGVRNATEHGSVCPQFDILSQVYIPGSEDCLFINVYTPNPTTTTPYSVLFFIHGGGYKSFSGDTSRFGPDFLIEKDVVVVTINYRLDSLGFLCLDDTVSGNMGLKDQVLALQWVKRNIKYFGGNPKSVTIMGESAGAAAVGLHLISPMSKGLFQRAVSMSGVPTNDYNINYKPQMRAKKLAKMLGMVSENTTEILEFLQSVAFEKLINVDALILGSESIARGNILLSYQFLPVVETGCGGDSFLSIDPLEAYKNGDVHDVDIMFGYTELETVLAAPSLENFIIGQLDGYPELLAPKRILLNCTMDMVMDISNRIKEHYFANETISVSNMKRVLKYTSDAYFIVDIVRLFSFLPDSKKYRKFAYQFSSYSNRNYYGKSGAAYNVFKAGHMDDLMYLFQPYAYNMTVDVSSTEYALINMTTTLFTNFIKYGNPTPDSSFNIKWPEYRRKDKLYVNIANDTLIIGSNPAGESVDFYESIYQLAGIDF</sequence>
<dbReference type="PANTHER" id="PTHR11559">
    <property type="entry name" value="CARBOXYLESTERASE"/>
    <property type="match status" value="1"/>
</dbReference>
<name>A0A977T6T8_MANSE</name>
<feature type="chain" id="PRO_5038163369" description="Carboxylic ester hydrolase" evidence="6">
    <location>
        <begin position="20"/>
        <end position="554"/>
    </location>
</feature>
<dbReference type="PROSITE" id="PS00941">
    <property type="entry name" value="CARBOXYLESTERASE_B_2"/>
    <property type="match status" value="1"/>
</dbReference>
<protein>
    <recommendedName>
        <fullName evidence="6">Carboxylic ester hydrolase</fullName>
        <ecNumber evidence="6">3.1.1.-</ecNumber>
    </recommendedName>
</protein>
<evidence type="ECO:0000256" key="4">
    <source>
        <dbReference type="ARBA" id="ARBA00023157"/>
    </source>
</evidence>